<evidence type="ECO:0000313" key="3">
    <source>
        <dbReference type="Proteomes" id="UP000006038"/>
    </source>
</evidence>
<sequence length="59" mass="6301">MDAEECVAEMEAFMARTQRWDAPTPAEICRAGRLRVAARSASSSSSNATAAATVKAKRN</sequence>
<dbReference type="HOGENOM" id="CLU_2964565_0_0_1"/>
<dbReference type="EnsemblPlants" id="OB02G11310.1">
    <property type="protein sequence ID" value="OB02G11310.1"/>
    <property type="gene ID" value="OB02G11310"/>
</dbReference>
<accession>J3L914</accession>
<evidence type="ECO:0000256" key="1">
    <source>
        <dbReference type="SAM" id="MobiDB-lite"/>
    </source>
</evidence>
<dbReference type="AlphaFoldDB" id="J3L914"/>
<keyword evidence="3" id="KW-1185">Reference proteome</keyword>
<feature type="region of interest" description="Disordered" evidence="1">
    <location>
        <begin position="40"/>
        <end position="59"/>
    </location>
</feature>
<protein>
    <submittedName>
        <fullName evidence="2">Uncharacterized protein</fullName>
    </submittedName>
</protein>
<organism evidence="2">
    <name type="scientific">Oryza brachyantha</name>
    <name type="common">malo sina</name>
    <dbReference type="NCBI Taxonomy" id="4533"/>
    <lineage>
        <taxon>Eukaryota</taxon>
        <taxon>Viridiplantae</taxon>
        <taxon>Streptophyta</taxon>
        <taxon>Embryophyta</taxon>
        <taxon>Tracheophyta</taxon>
        <taxon>Spermatophyta</taxon>
        <taxon>Magnoliopsida</taxon>
        <taxon>Liliopsida</taxon>
        <taxon>Poales</taxon>
        <taxon>Poaceae</taxon>
        <taxon>BOP clade</taxon>
        <taxon>Oryzoideae</taxon>
        <taxon>Oryzeae</taxon>
        <taxon>Oryzinae</taxon>
        <taxon>Oryza</taxon>
    </lineage>
</organism>
<evidence type="ECO:0000313" key="2">
    <source>
        <dbReference type="EnsemblPlants" id="OB02G11310.1"/>
    </source>
</evidence>
<dbReference type="Proteomes" id="UP000006038">
    <property type="component" value="Unassembled WGS sequence"/>
</dbReference>
<name>J3L914_ORYBR</name>
<reference evidence="2" key="1">
    <citation type="submission" date="2013-04" db="UniProtKB">
        <authorList>
            <consortium name="EnsemblPlants"/>
        </authorList>
    </citation>
    <scope>IDENTIFICATION</scope>
</reference>
<dbReference type="Gramene" id="OB02G11310.1">
    <property type="protein sequence ID" value="OB02G11310.1"/>
    <property type="gene ID" value="OB02G11310"/>
</dbReference>
<proteinExistence type="predicted"/>